<comment type="caution">
    <text evidence="1">The sequence shown here is derived from an EMBL/GenBank/DDBJ whole genome shotgun (WGS) entry which is preliminary data.</text>
</comment>
<organism evidence="1 2">
    <name type="scientific">Cereibacter changlensis JA139</name>
    <dbReference type="NCBI Taxonomy" id="1188249"/>
    <lineage>
        <taxon>Bacteria</taxon>
        <taxon>Pseudomonadati</taxon>
        <taxon>Pseudomonadota</taxon>
        <taxon>Alphaproteobacteria</taxon>
        <taxon>Rhodobacterales</taxon>
        <taxon>Paracoccaceae</taxon>
        <taxon>Cereibacter</taxon>
    </lineage>
</organism>
<dbReference type="AlphaFoldDB" id="A0A2T4K0N0"/>
<evidence type="ECO:0000313" key="1">
    <source>
        <dbReference type="EMBL" id="PTE23710.1"/>
    </source>
</evidence>
<proteinExistence type="predicted"/>
<dbReference type="Proteomes" id="UP000241010">
    <property type="component" value="Unassembled WGS sequence"/>
</dbReference>
<sequence>MSRHLADKRSPSEGGRVKMFLKIARSPRAIWHRDAARPAGNRRLMEFLRIERGRTA</sequence>
<dbReference type="EMBL" id="PZKG01000001">
    <property type="protein sequence ID" value="PTE23710.1"/>
    <property type="molecule type" value="Genomic_DNA"/>
</dbReference>
<evidence type="ECO:0000313" key="2">
    <source>
        <dbReference type="Proteomes" id="UP000241010"/>
    </source>
</evidence>
<name>A0A2T4K0N0_9RHOB</name>
<dbReference type="RefSeq" id="WP_107661890.1">
    <property type="nucleotide sequence ID" value="NZ_PZKG01000001.1"/>
</dbReference>
<reference evidence="1 2" key="1">
    <citation type="submission" date="2018-03" db="EMBL/GenBank/DDBJ databases">
        <title>Cereibacter changlensis.</title>
        <authorList>
            <person name="Meyer T.E."/>
            <person name="Miller S."/>
            <person name="Lodha T."/>
            <person name="Gandham S."/>
            <person name="Chintalapati S."/>
            <person name="Chintalapati V.R."/>
        </authorList>
    </citation>
    <scope>NUCLEOTIDE SEQUENCE [LARGE SCALE GENOMIC DNA]</scope>
    <source>
        <strain evidence="1 2">JA139</strain>
    </source>
</reference>
<accession>A0A2T4K0N0</accession>
<protein>
    <submittedName>
        <fullName evidence="1">Uncharacterized protein</fullName>
    </submittedName>
</protein>
<gene>
    <name evidence="1" type="ORF">C5F48_00180</name>
</gene>
<keyword evidence="2" id="KW-1185">Reference proteome</keyword>
<dbReference type="OrthoDB" id="7644839at2"/>